<evidence type="ECO:0000256" key="1">
    <source>
        <dbReference type="ARBA" id="ARBA00003408"/>
    </source>
</evidence>
<dbReference type="InterPro" id="IPR002528">
    <property type="entry name" value="MATE_fam"/>
</dbReference>
<evidence type="ECO:0000256" key="5">
    <source>
        <dbReference type="ARBA" id="ARBA00022448"/>
    </source>
</evidence>
<evidence type="ECO:0000256" key="11">
    <source>
        <dbReference type="ARBA" id="ARBA00023136"/>
    </source>
</evidence>
<dbReference type="STRING" id="1384049.CD29_15835"/>
<evidence type="ECO:0000256" key="9">
    <source>
        <dbReference type="ARBA" id="ARBA00022989"/>
    </source>
</evidence>
<gene>
    <name evidence="14" type="ORF">CD29_15835</name>
</gene>
<feature type="transmembrane region" description="Helical" evidence="13">
    <location>
        <begin position="103"/>
        <end position="121"/>
    </location>
</feature>
<dbReference type="PANTHER" id="PTHR43298">
    <property type="entry name" value="MULTIDRUG RESISTANCE PROTEIN NORM-RELATED"/>
    <property type="match status" value="1"/>
</dbReference>
<sequence>MKEHQDTSNVLSPASDKAKIKLVIILAVPAVIENFFQTAVGFVDIYFVSKISLAAVSAVGVTNAILAIYFALFMAIGVAANVRIANFLGANLPEKARHIAQQSILLAVLFGIFTGLLTLIFAEPLLKLMGIENDVLEIGALYFRIVGIPSIFMSLMFVMSAILRGAGDTKSPMYVSIIINIVHAFLDYVFIYGLLFIPEMGIVGVAFATVFSRMLGSILLLFYINRSKALSFRRDYWKPDKSHLLELTTLGAPAAGERLVMRAGQIVYFGFIVALGTNAFAAHQIASNVEVFSYMIGYGFATAATILVGQQIGAKKFDEAKRYAMLTVYLGFGTMAIFGAILFFLGDWAGSFFTGDKLVINDISIALRISGIFQPFLAVLLILTGVFQGANNTKFPMYLTAIGMWAVRTILVYFLAIKLELGLAGVWIAIGIDIVFRAIVLVVQFLRGKWMALDKAPESEAHCHPQTTKENMSACANNY</sequence>
<comment type="caution">
    <text evidence="14">The sequence shown here is derived from an EMBL/GenBank/DDBJ whole genome shotgun (WGS) entry which is preliminary data.</text>
</comment>
<proteinExistence type="inferred from homology"/>
<feature type="transmembrane region" description="Helical" evidence="13">
    <location>
        <begin position="423"/>
        <end position="446"/>
    </location>
</feature>
<dbReference type="CDD" id="cd13137">
    <property type="entry name" value="MATE_NorM_like"/>
    <property type="match status" value="1"/>
</dbReference>
<dbReference type="AlphaFoldDB" id="A0A0A3I0Y5"/>
<name>A0A0A3I0Y5_9BACL</name>
<evidence type="ECO:0000256" key="4">
    <source>
        <dbReference type="ARBA" id="ARBA00020268"/>
    </source>
</evidence>
<feature type="transmembrane region" description="Helical" evidence="13">
    <location>
        <begin position="266"/>
        <end position="286"/>
    </location>
</feature>
<dbReference type="GO" id="GO:0005886">
    <property type="term" value="C:plasma membrane"/>
    <property type="evidence" value="ECO:0007669"/>
    <property type="project" value="UniProtKB-SubCell"/>
</dbReference>
<dbReference type="InterPro" id="IPR050222">
    <property type="entry name" value="MATE_MdtK"/>
</dbReference>
<feature type="transmembrane region" description="Helical" evidence="13">
    <location>
        <begin position="292"/>
        <end position="314"/>
    </location>
</feature>
<dbReference type="NCBIfam" id="TIGR00797">
    <property type="entry name" value="matE"/>
    <property type="match status" value="1"/>
</dbReference>
<evidence type="ECO:0000313" key="15">
    <source>
        <dbReference type="Proteomes" id="UP000030416"/>
    </source>
</evidence>
<evidence type="ECO:0000256" key="8">
    <source>
        <dbReference type="ARBA" id="ARBA00022692"/>
    </source>
</evidence>
<keyword evidence="10" id="KW-0406">Ion transport</keyword>
<dbReference type="PIRSF" id="PIRSF006603">
    <property type="entry name" value="DinF"/>
    <property type="match status" value="1"/>
</dbReference>
<dbReference type="EMBL" id="JPVN01000021">
    <property type="protein sequence ID" value="KGR77165.1"/>
    <property type="molecule type" value="Genomic_DNA"/>
</dbReference>
<keyword evidence="11 13" id="KW-0472">Membrane</keyword>
<keyword evidence="9 13" id="KW-1133">Transmembrane helix</keyword>
<organism evidence="14 15">
    <name type="scientific">Ureibacillus manganicus DSM 26584</name>
    <dbReference type="NCBI Taxonomy" id="1384049"/>
    <lineage>
        <taxon>Bacteria</taxon>
        <taxon>Bacillati</taxon>
        <taxon>Bacillota</taxon>
        <taxon>Bacilli</taxon>
        <taxon>Bacillales</taxon>
        <taxon>Caryophanaceae</taxon>
        <taxon>Ureibacillus</taxon>
    </lineage>
</organism>
<dbReference type="PANTHER" id="PTHR43298:SF2">
    <property type="entry name" value="FMN_FAD EXPORTER YEEO-RELATED"/>
    <property type="match status" value="1"/>
</dbReference>
<comment type="similarity">
    <text evidence="3">Belongs to the multi antimicrobial extrusion (MATE) (TC 2.A.66.1) family.</text>
</comment>
<evidence type="ECO:0000256" key="2">
    <source>
        <dbReference type="ARBA" id="ARBA00004651"/>
    </source>
</evidence>
<feature type="transmembrane region" description="Helical" evidence="13">
    <location>
        <begin position="398"/>
        <end position="417"/>
    </location>
</feature>
<dbReference type="eggNOG" id="COG0534">
    <property type="taxonomic scope" value="Bacteria"/>
</dbReference>
<comment type="function">
    <text evidence="1">Multidrug efflux pump.</text>
</comment>
<dbReference type="GO" id="GO:0015297">
    <property type="term" value="F:antiporter activity"/>
    <property type="evidence" value="ECO:0007669"/>
    <property type="project" value="UniProtKB-KW"/>
</dbReference>
<keyword evidence="6" id="KW-0050">Antiport</keyword>
<evidence type="ECO:0000256" key="7">
    <source>
        <dbReference type="ARBA" id="ARBA00022475"/>
    </source>
</evidence>
<feature type="transmembrane region" description="Helical" evidence="13">
    <location>
        <begin position="20"/>
        <end position="47"/>
    </location>
</feature>
<dbReference type="GO" id="GO:0042910">
    <property type="term" value="F:xenobiotic transmembrane transporter activity"/>
    <property type="evidence" value="ECO:0007669"/>
    <property type="project" value="InterPro"/>
</dbReference>
<dbReference type="GO" id="GO:0006811">
    <property type="term" value="P:monoatomic ion transport"/>
    <property type="evidence" value="ECO:0007669"/>
    <property type="project" value="UniProtKB-KW"/>
</dbReference>
<dbReference type="OrthoDB" id="9806302at2"/>
<feature type="transmembrane region" description="Helical" evidence="13">
    <location>
        <begin position="174"/>
        <end position="195"/>
    </location>
</feature>
<accession>A0A0A3I0Y5</accession>
<comment type="subcellular location">
    <subcellularLocation>
        <location evidence="2">Cell membrane</location>
        <topology evidence="2">Multi-pass membrane protein</topology>
    </subcellularLocation>
</comment>
<dbReference type="Proteomes" id="UP000030416">
    <property type="component" value="Unassembled WGS sequence"/>
</dbReference>
<keyword evidence="8 13" id="KW-0812">Transmembrane</keyword>
<reference evidence="14 15" key="1">
    <citation type="submission" date="2014-02" db="EMBL/GenBank/DDBJ databases">
        <title>Draft genome sequence of Lysinibacillus manganicus DSM 26584T.</title>
        <authorList>
            <person name="Zhang F."/>
            <person name="Wang G."/>
            <person name="Zhang L."/>
        </authorList>
    </citation>
    <scope>NUCLEOTIDE SEQUENCE [LARGE SCALE GENOMIC DNA]</scope>
    <source>
        <strain evidence="14 15">DSM 26584</strain>
    </source>
</reference>
<evidence type="ECO:0000313" key="14">
    <source>
        <dbReference type="EMBL" id="KGR77165.1"/>
    </source>
</evidence>
<evidence type="ECO:0000256" key="3">
    <source>
        <dbReference type="ARBA" id="ARBA00010199"/>
    </source>
</evidence>
<evidence type="ECO:0000256" key="10">
    <source>
        <dbReference type="ARBA" id="ARBA00023065"/>
    </source>
</evidence>
<dbReference type="Pfam" id="PF01554">
    <property type="entry name" value="MatE"/>
    <property type="match status" value="2"/>
</dbReference>
<feature type="transmembrane region" description="Helical" evidence="13">
    <location>
        <begin position="141"/>
        <end position="162"/>
    </location>
</feature>
<protein>
    <recommendedName>
        <fullName evidence="4">Probable multidrug resistance protein NorM</fullName>
    </recommendedName>
    <alternativeName>
        <fullName evidence="12">Multidrug-efflux transporter</fullName>
    </alternativeName>
</protein>
<feature type="transmembrane region" description="Helical" evidence="13">
    <location>
        <begin position="326"/>
        <end position="345"/>
    </location>
</feature>
<evidence type="ECO:0000256" key="13">
    <source>
        <dbReference type="SAM" id="Phobius"/>
    </source>
</evidence>
<feature type="transmembrane region" description="Helical" evidence="13">
    <location>
        <begin position="201"/>
        <end position="224"/>
    </location>
</feature>
<dbReference type="InterPro" id="IPR048279">
    <property type="entry name" value="MdtK-like"/>
</dbReference>
<evidence type="ECO:0000256" key="12">
    <source>
        <dbReference type="ARBA" id="ARBA00031636"/>
    </source>
</evidence>
<keyword evidence="15" id="KW-1185">Reference proteome</keyword>
<keyword evidence="7" id="KW-1003">Cell membrane</keyword>
<evidence type="ECO:0000256" key="6">
    <source>
        <dbReference type="ARBA" id="ARBA00022449"/>
    </source>
</evidence>
<dbReference type="RefSeq" id="WP_036188700.1">
    <property type="nucleotide sequence ID" value="NZ_AVDA01000021.1"/>
</dbReference>
<feature type="transmembrane region" description="Helical" evidence="13">
    <location>
        <begin position="53"/>
        <end position="82"/>
    </location>
</feature>
<keyword evidence="5" id="KW-0813">Transport</keyword>
<feature type="transmembrane region" description="Helical" evidence="13">
    <location>
        <begin position="365"/>
        <end position="386"/>
    </location>
</feature>